<evidence type="ECO:0000256" key="3">
    <source>
        <dbReference type="ARBA" id="ARBA00022960"/>
    </source>
</evidence>
<proteinExistence type="inferred from homology"/>
<dbReference type="InterPro" id="IPR042175">
    <property type="entry name" value="Cell/Rod_MreC_2"/>
</dbReference>
<evidence type="ECO:0000256" key="5">
    <source>
        <dbReference type="PIRNR" id="PIRNR038471"/>
    </source>
</evidence>
<keyword evidence="3 5" id="KW-0133">Cell shape</keyword>
<dbReference type="Pfam" id="PF04085">
    <property type="entry name" value="MreC"/>
    <property type="match status" value="1"/>
</dbReference>
<dbReference type="PIRSF" id="PIRSF038471">
    <property type="entry name" value="MreC"/>
    <property type="match status" value="1"/>
</dbReference>
<feature type="coiled-coil region" evidence="6">
    <location>
        <begin position="60"/>
        <end position="104"/>
    </location>
</feature>
<dbReference type="OrthoDB" id="9792313at2"/>
<dbReference type="RefSeq" id="WP_038288754.1">
    <property type="nucleotide sequence ID" value="NZ_BAVR01000021.1"/>
</dbReference>
<reference evidence="8" key="1">
    <citation type="journal article" date="2014" name="Genome Announc.">
        <title>Draft Genome Sequence of Clostridium straminisolvens Strain JCM 21531T, Isolated from a Cellulose-Degrading Bacterial Community.</title>
        <authorList>
            <person name="Yuki M."/>
            <person name="Oshima K."/>
            <person name="Suda W."/>
            <person name="Sakamoto M."/>
            <person name="Kitamura K."/>
            <person name="Iida T."/>
            <person name="Hattori M."/>
            <person name="Ohkuma M."/>
        </authorList>
    </citation>
    <scope>NUCLEOTIDE SEQUENCE [LARGE SCALE GENOMIC DNA]</scope>
    <source>
        <strain evidence="8">JCM 21531</strain>
    </source>
</reference>
<dbReference type="InterPro" id="IPR007221">
    <property type="entry name" value="MreC"/>
</dbReference>
<feature type="domain" description="Rod shape-determining protein MreC beta-barrel core" evidence="7">
    <location>
        <begin position="121"/>
        <end position="271"/>
    </location>
</feature>
<gene>
    <name evidence="8" type="ORF">JCM21531_2064</name>
</gene>
<evidence type="ECO:0000256" key="6">
    <source>
        <dbReference type="SAM" id="Coils"/>
    </source>
</evidence>
<dbReference type="STRING" id="1294263.JCM21531_2064"/>
<name>W4V793_9FIRM</name>
<dbReference type="NCBIfam" id="TIGR00219">
    <property type="entry name" value="mreC"/>
    <property type="match status" value="1"/>
</dbReference>
<evidence type="ECO:0000313" key="9">
    <source>
        <dbReference type="Proteomes" id="UP000019109"/>
    </source>
</evidence>
<dbReference type="InterPro" id="IPR042177">
    <property type="entry name" value="Cell/Rod_1"/>
</dbReference>
<keyword evidence="6" id="KW-0175">Coiled coil</keyword>
<dbReference type="PANTHER" id="PTHR34138">
    <property type="entry name" value="CELL SHAPE-DETERMINING PROTEIN MREC"/>
    <property type="match status" value="1"/>
</dbReference>
<dbReference type="Gene3D" id="2.40.10.340">
    <property type="entry name" value="Rod shape-determining protein MreC, domain 1"/>
    <property type="match status" value="1"/>
</dbReference>
<dbReference type="Gene3D" id="2.40.10.350">
    <property type="entry name" value="Rod shape-determining protein MreC, domain 2"/>
    <property type="match status" value="1"/>
</dbReference>
<protein>
    <recommendedName>
        <fullName evidence="2 5">Cell shape-determining protein MreC</fullName>
    </recommendedName>
    <alternativeName>
        <fullName evidence="4 5">Cell shape protein MreC</fullName>
    </alternativeName>
</protein>
<comment type="function">
    <text evidence="5">Involved in formation and maintenance of cell shape.</text>
</comment>
<evidence type="ECO:0000259" key="7">
    <source>
        <dbReference type="Pfam" id="PF04085"/>
    </source>
</evidence>
<dbReference type="EMBL" id="BAVR01000021">
    <property type="protein sequence ID" value="GAE88609.1"/>
    <property type="molecule type" value="Genomic_DNA"/>
</dbReference>
<evidence type="ECO:0000256" key="2">
    <source>
        <dbReference type="ARBA" id="ARBA00013855"/>
    </source>
</evidence>
<accession>W4V793</accession>
<dbReference type="AlphaFoldDB" id="W4V793"/>
<evidence type="ECO:0000256" key="4">
    <source>
        <dbReference type="ARBA" id="ARBA00032089"/>
    </source>
</evidence>
<dbReference type="PANTHER" id="PTHR34138:SF1">
    <property type="entry name" value="CELL SHAPE-DETERMINING PROTEIN MREC"/>
    <property type="match status" value="1"/>
</dbReference>
<organism evidence="8 9">
    <name type="scientific">Acetivibrio straminisolvens JCM 21531</name>
    <dbReference type="NCBI Taxonomy" id="1294263"/>
    <lineage>
        <taxon>Bacteria</taxon>
        <taxon>Bacillati</taxon>
        <taxon>Bacillota</taxon>
        <taxon>Clostridia</taxon>
        <taxon>Eubacteriales</taxon>
        <taxon>Oscillospiraceae</taxon>
        <taxon>Acetivibrio</taxon>
    </lineage>
</organism>
<dbReference type="GO" id="GO:0008360">
    <property type="term" value="P:regulation of cell shape"/>
    <property type="evidence" value="ECO:0007669"/>
    <property type="project" value="UniProtKB-KW"/>
</dbReference>
<dbReference type="GO" id="GO:0005886">
    <property type="term" value="C:plasma membrane"/>
    <property type="evidence" value="ECO:0007669"/>
    <property type="project" value="TreeGrafter"/>
</dbReference>
<keyword evidence="9" id="KW-1185">Reference proteome</keyword>
<comment type="similarity">
    <text evidence="1 5">Belongs to the MreC family.</text>
</comment>
<dbReference type="InterPro" id="IPR055342">
    <property type="entry name" value="MreC_beta-barrel_core"/>
</dbReference>
<comment type="caution">
    <text evidence="8">The sequence shown here is derived from an EMBL/GenBank/DDBJ whole genome shotgun (WGS) entry which is preliminary data.</text>
</comment>
<dbReference type="Proteomes" id="UP000019109">
    <property type="component" value="Unassembled WGS sequence"/>
</dbReference>
<sequence>MRLVKNKLFILLTVTVAILIIIGLSVRKNSKVNSVSNVLTVVLNPFQEFINYIGDRIEGAAKYLEDIEALNQENEALKARINELEKEVKELSDYREKNKELKEALNIKDQFSDVEFLGANIIAKDMGNWFNIFTIDRGITDGITVDSAVITKDGLVGRIISADLVSSKVITIIDEDSTVSARVSKTRDLVFVKGDLQLKNQGLCRLDNIFPDMDIAVGDTIETSGLGGIYPKGIIIGKVKEVRRKSSDLSRYAIIEPAVDFKRLEEVFVLENKDKLKKVGEGNR</sequence>
<evidence type="ECO:0000256" key="1">
    <source>
        <dbReference type="ARBA" id="ARBA00009369"/>
    </source>
</evidence>
<evidence type="ECO:0000313" key="8">
    <source>
        <dbReference type="EMBL" id="GAE88609.1"/>
    </source>
</evidence>